<gene>
    <name evidence="1" type="ORF">RUMCAL_00348</name>
</gene>
<comment type="caution">
    <text evidence="1">The sequence shown here is derived from an EMBL/GenBank/DDBJ whole genome shotgun (WGS) entry which is preliminary data.</text>
</comment>
<dbReference type="EMBL" id="AWVF01000031">
    <property type="protein sequence ID" value="ERJ97276.1"/>
    <property type="molecule type" value="Genomic_DNA"/>
</dbReference>
<dbReference type="HOGENOM" id="CLU_639181_0_0_9"/>
<evidence type="ECO:0000313" key="1">
    <source>
        <dbReference type="EMBL" id="ERJ97276.1"/>
    </source>
</evidence>
<proteinExistence type="predicted"/>
<dbReference type="PATRIC" id="fig|411473.3.peg.270"/>
<evidence type="ECO:0000313" key="2">
    <source>
        <dbReference type="Proteomes" id="UP000016662"/>
    </source>
</evidence>
<dbReference type="Proteomes" id="UP000016662">
    <property type="component" value="Unassembled WGS sequence"/>
</dbReference>
<organism evidence="1 2">
    <name type="scientific">Ruminococcus callidus ATCC 27760</name>
    <dbReference type="NCBI Taxonomy" id="411473"/>
    <lineage>
        <taxon>Bacteria</taxon>
        <taxon>Bacillati</taxon>
        <taxon>Bacillota</taxon>
        <taxon>Clostridia</taxon>
        <taxon>Eubacteriales</taxon>
        <taxon>Oscillospiraceae</taxon>
        <taxon>Ruminococcus</taxon>
    </lineage>
</organism>
<sequence>MNIAAFEALLYSAAQSAAQYPDSSGIPVSFIFGWLDEFGNVAECLSYQGFTIKFSVSTTGVYMNYKITGYASLAVQTSMPVLRIPAVSGFVQPSAIVVALAESVKATSYYELDIDRNDTPTLVNHGPITTSFNKYVRGEFSADDEYSEFPGLLPLSKTYSSAQNAAGLIYGFHGVRKLSQVVNNATDHVSDYLRRSNVDTTPQCASFSYWVDEPTMTRPGIIHYKSNANIMSSQNNDVLEYGTENANVLSISGSYDGVAYNMSDMNFRQVGFAVDGSGNTITQDAQVVNSWSSSLSDVFQSASIINDVNALASQFSGDFTVQIPGSVKSYTVAQPVSLIVYSGGTLSPITGIYNIVSVTHNVSNLFVTTLKLQRLVISNANQTAAAQGIFVSGSSNYNRSSYDTTNNIITPYMVKFGDLYPNFEHMSTQ</sequence>
<name>U2KFG7_9FIRM</name>
<dbReference type="STRING" id="411473.RUMCAL_00348"/>
<keyword evidence="2" id="KW-1185">Reference proteome</keyword>
<protein>
    <submittedName>
        <fullName evidence="1">Uncharacterized protein</fullName>
    </submittedName>
</protein>
<reference evidence="1 2" key="1">
    <citation type="submission" date="2013-07" db="EMBL/GenBank/DDBJ databases">
        <authorList>
            <person name="Weinstock G."/>
            <person name="Sodergren E."/>
            <person name="Wylie T."/>
            <person name="Fulton L."/>
            <person name="Fulton R."/>
            <person name="Fronick C."/>
            <person name="O'Laughlin M."/>
            <person name="Godfrey J."/>
            <person name="Miner T."/>
            <person name="Herter B."/>
            <person name="Appelbaum E."/>
            <person name="Cordes M."/>
            <person name="Lek S."/>
            <person name="Wollam A."/>
            <person name="Pepin K.H."/>
            <person name="Palsikar V.B."/>
            <person name="Mitreva M."/>
            <person name="Wilson R.K."/>
        </authorList>
    </citation>
    <scope>NUCLEOTIDE SEQUENCE [LARGE SCALE GENOMIC DNA]</scope>
    <source>
        <strain evidence="1 2">ATCC 27760</strain>
    </source>
</reference>
<accession>U2KFG7</accession>
<dbReference type="AlphaFoldDB" id="U2KFG7"/>